<dbReference type="PROSITE" id="PS01166">
    <property type="entry name" value="RNA_POL_BETA"/>
    <property type="match status" value="1"/>
</dbReference>
<evidence type="ECO:0000259" key="12">
    <source>
        <dbReference type="Pfam" id="PF04561"/>
    </source>
</evidence>
<dbReference type="InterPro" id="IPR015712">
    <property type="entry name" value="DNA-dir_RNA_pol_su2"/>
</dbReference>
<evidence type="ECO:0000259" key="13">
    <source>
        <dbReference type="Pfam" id="PF04563"/>
    </source>
</evidence>
<feature type="domain" description="DNA-directed RNA polymerase beta subunit external 1" evidence="15">
    <location>
        <begin position="542"/>
        <end position="600"/>
    </location>
</feature>
<comment type="function">
    <text evidence="6 8">DNA-dependent RNA polymerase catalyzes the transcription of DNA into RNA using the four ribonucleoside triphosphates as substrates.</text>
</comment>
<evidence type="ECO:0000259" key="10">
    <source>
        <dbReference type="Pfam" id="PF00562"/>
    </source>
</evidence>
<dbReference type="InterPro" id="IPR007121">
    <property type="entry name" value="RNA_pol_bsu_CS"/>
</dbReference>
<dbReference type="Gene3D" id="2.40.50.100">
    <property type="match status" value="1"/>
</dbReference>
<dbReference type="PANTHER" id="PTHR20856">
    <property type="entry name" value="DNA-DIRECTED RNA POLYMERASE I SUBUNIT 2"/>
    <property type="match status" value="1"/>
</dbReference>
<dbReference type="EC" id="2.7.7.6" evidence="6 8"/>
<feature type="domain" description="RNA polymerase Rpb2" evidence="12">
    <location>
        <begin position="158"/>
        <end position="345"/>
    </location>
</feature>
<evidence type="ECO:0000256" key="1">
    <source>
        <dbReference type="ARBA" id="ARBA00022478"/>
    </source>
</evidence>
<organism evidence="16 17">
    <name type="scientific">Candidatus Doudnabacteria bacterium RIFCSPHIGHO2_01_FULL_43_23</name>
    <dbReference type="NCBI Taxonomy" id="1817822"/>
    <lineage>
        <taxon>Bacteria</taxon>
        <taxon>Candidatus Doudnaibacteriota</taxon>
    </lineage>
</organism>
<feature type="region of interest" description="Disordered" evidence="9">
    <location>
        <begin position="1122"/>
        <end position="1159"/>
    </location>
</feature>
<dbReference type="InterPro" id="IPR010243">
    <property type="entry name" value="RNA_pol_bsu_bac"/>
</dbReference>
<evidence type="ECO:0000256" key="4">
    <source>
        <dbReference type="ARBA" id="ARBA00023163"/>
    </source>
</evidence>
<dbReference type="InterPro" id="IPR007120">
    <property type="entry name" value="DNA-dir_RNAP_su2_dom"/>
</dbReference>
<comment type="catalytic activity">
    <reaction evidence="5 6 8">
        <text>RNA(n) + a ribonucleoside 5'-triphosphate = RNA(n+1) + diphosphate</text>
        <dbReference type="Rhea" id="RHEA:21248"/>
        <dbReference type="Rhea" id="RHEA-COMP:14527"/>
        <dbReference type="Rhea" id="RHEA-COMP:17342"/>
        <dbReference type="ChEBI" id="CHEBI:33019"/>
        <dbReference type="ChEBI" id="CHEBI:61557"/>
        <dbReference type="ChEBI" id="CHEBI:140395"/>
        <dbReference type="EC" id="2.7.7.6"/>
    </reaction>
</comment>
<feature type="domain" description="DNA-directed RNA polymerase subunit 2 hybrid-binding" evidence="10">
    <location>
        <begin position="662"/>
        <end position="1047"/>
    </location>
</feature>
<accession>A0A1F5NSW0</accession>
<dbReference type="Pfam" id="PF04561">
    <property type="entry name" value="RNA_pol_Rpb2_2"/>
    <property type="match status" value="1"/>
</dbReference>
<dbReference type="InterPro" id="IPR019462">
    <property type="entry name" value="DNA-dir_RNA_pol_bsu_external_1"/>
</dbReference>
<dbReference type="InterPro" id="IPR007642">
    <property type="entry name" value="RNA_pol_Rpb2_2"/>
</dbReference>
<feature type="domain" description="RNA polymerase Rpb2" evidence="11">
    <location>
        <begin position="1049"/>
        <end position="1122"/>
    </location>
</feature>
<evidence type="ECO:0000313" key="16">
    <source>
        <dbReference type="EMBL" id="OGE80654.1"/>
    </source>
</evidence>
<dbReference type="Gene3D" id="2.30.150.10">
    <property type="entry name" value="DNA-directed RNA polymerase, beta subunit, external 1 domain"/>
    <property type="match status" value="1"/>
</dbReference>
<comment type="similarity">
    <text evidence="6 7">Belongs to the RNA polymerase beta chain family.</text>
</comment>
<evidence type="ECO:0000256" key="8">
    <source>
        <dbReference type="RuleBase" id="RU363031"/>
    </source>
</evidence>
<dbReference type="SUPFAM" id="SSF64484">
    <property type="entry name" value="beta and beta-prime subunits of DNA dependent RNA-polymerase"/>
    <property type="match status" value="1"/>
</dbReference>
<evidence type="ECO:0000256" key="9">
    <source>
        <dbReference type="SAM" id="MobiDB-lite"/>
    </source>
</evidence>
<feature type="compositionally biased region" description="Basic and acidic residues" evidence="9">
    <location>
        <begin position="1143"/>
        <end position="1159"/>
    </location>
</feature>
<dbReference type="InterPro" id="IPR037034">
    <property type="entry name" value="RNA_pol_Rpb2_2_sf"/>
</dbReference>
<dbReference type="Gene3D" id="3.90.1100.10">
    <property type="match status" value="1"/>
</dbReference>
<dbReference type="Gene3D" id="3.90.1110.10">
    <property type="entry name" value="RNA polymerase Rpb2, domain 2"/>
    <property type="match status" value="1"/>
</dbReference>
<name>A0A1F5NSW0_9BACT</name>
<dbReference type="InterPro" id="IPR037033">
    <property type="entry name" value="DNA-dir_RNAP_su2_hyb_sf"/>
</dbReference>
<evidence type="ECO:0000259" key="15">
    <source>
        <dbReference type="Pfam" id="PF10385"/>
    </source>
</evidence>
<dbReference type="InterPro" id="IPR007641">
    <property type="entry name" value="RNA_pol_Rpb2_7"/>
</dbReference>
<feature type="domain" description="RNA polymerase Rpb2" evidence="14">
    <location>
        <begin position="404"/>
        <end position="472"/>
    </location>
</feature>
<dbReference type="Pfam" id="PF04565">
    <property type="entry name" value="RNA_pol_Rpb2_3"/>
    <property type="match status" value="1"/>
</dbReference>
<evidence type="ECO:0000256" key="2">
    <source>
        <dbReference type="ARBA" id="ARBA00022679"/>
    </source>
</evidence>
<evidence type="ECO:0000259" key="14">
    <source>
        <dbReference type="Pfam" id="PF04565"/>
    </source>
</evidence>
<proteinExistence type="inferred from homology"/>
<dbReference type="HAMAP" id="MF_01321">
    <property type="entry name" value="RNApol_bact_RpoB"/>
    <property type="match status" value="1"/>
</dbReference>
<dbReference type="InterPro" id="IPR007644">
    <property type="entry name" value="RNA_pol_bsu_protrusion"/>
</dbReference>
<dbReference type="Pfam" id="PF04560">
    <property type="entry name" value="RNA_pol_Rpb2_7"/>
    <property type="match status" value="1"/>
</dbReference>
<dbReference type="InterPro" id="IPR007645">
    <property type="entry name" value="RNA_pol_Rpb2_3"/>
</dbReference>
<comment type="caution">
    <text evidence="16">The sequence shown here is derived from an EMBL/GenBank/DDBJ whole genome shotgun (WGS) entry which is preliminary data.</text>
</comment>
<comment type="subunit">
    <text evidence="6 8">The RNAP catalytic core consists of 2 alpha, 1 beta, 1 beta' and 1 omega subunit. When a sigma factor is associated with the core the holoenzyme is formed, which can initiate transcription.</text>
</comment>
<dbReference type="CDD" id="cd00653">
    <property type="entry name" value="RNA_pol_B_RPB2"/>
    <property type="match status" value="1"/>
</dbReference>
<gene>
    <name evidence="6" type="primary">rpoB</name>
    <name evidence="16" type="ORF">A2826_00370</name>
</gene>
<keyword evidence="1 6" id="KW-0240">DNA-directed RNA polymerase</keyword>
<keyword evidence="3 6" id="KW-0548">Nucleotidyltransferase</keyword>
<dbReference type="Pfam" id="PF00562">
    <property type="entry name" value="RNA_pol_Rpb2_6"/>
    <property type="match status" value="1"/>
</dbReference>
<dbReference type="GO" id="GO:0032549">
    <property type="term" value="F:ribonucleoside binding"/>
    <property type="evidence" value="ECO:0007669"/>
    <property type="project" value="InterPro"/>
</dbReference>
<dbReference type="Proteomes" id="UP000177912">
    <property type="component" value="Unassembled WGS sequence"/>
</dbReference>
<evidence type="ECO:0000256" key="3">
    <source>
        <dbReference type="ARBA" id="ARBA00022695"/>
    </source>
</evidence>
<dbReference type="InterPro" id="IPR014724">
    <property type="entry name" value="RNA_pol_RPB2_OB-fold"/>
</dbReference>
<dbReference type="FunFam" id="3.90.1800.10:FF:000001">
    <property type="entry name" value="DNA-directed RNA polymerase subunit beta"/>
    <property type="match status" value="1"/>
</dbReference>
<dbReference type="AlphaFoldDB" id="A0A1F5NSW0"/>
<dbReference type="EMBL" id="MFEI01000021">
    <property type="protein sequence ID" value="OGE80654.1"/>
    <property type="molecule type" value="Genomic_DNA"/>
</dbReference>
<dbReference type="Gene3D" id="3.90.1800.10">
    <property type="entry name" value="RNA polymerase alpha subunit dimerisation domain"/>
    <property type="match status" value="1"/>
</dbReference>
<evidence type="ECO:0000256" key="7">
    <source>
        <dbReference type="RuleBase" id="RU000434"/>
    </source>
</evidence>
<keyword evidence="2 6" id="KW-0808">Transferase</keyword>
<dbReference type="Pfam" id="PF10385">
    <property type="entry name" value="RNA_pol_Rpb2_45"/>
    <property type="match status" value="1"/>
</dbReference>
<evidence type="ECO:0000256" key="6">
    <source>
        <dbReference type="HAMAP-Rule" id="MF_01321"/>
    </source>
</evidence>
<dbReference type="GO" id="GO:0003677">
    <property type="term" value="F:DNA binding"/>
    <property type="evidence" value="ECO:0007669"/>
    <property type="project" value="UniProtKB-UniRule"/>
</dbReference>
<feature type="domain" description="RNA polymerase beta subunit protrusion" evidence="13">
    <location>
        <begin position="45"/>
        <end position="389"/>
    </location>
</feature>
<sequence length="1177" mass="130783">MSTKSRTHYKNLIPAGSEVLKIQKSASAKRKFFSKTKESLSLGNLIEIQTQSYRWFFEKGLGELFGELGVTSDFTGKTLDLSFGEYYLDEPKHDEKTAKERNTTYEAPLYAEVSLVNKVTGKTKTQDVYLGDFPLMTNRGTFVINGVERVVVSQLIKSPGVFFSTDRSRGRNLYGAKLIPNRGAWLELDTDANGVIGVKIDRKRRVPVTALLRVFGLEDNDQILEIFRDVDTNPDTKYIQNTLDKDVSKNADEGFIEVYRRIRPGDLATADNARSLITAMFFNLQRYDLSEVGRFKFNQRLGIKDRDDHTLTKEDLVAAIKELIKLNNEQGPADDIDHLSNRRVRAVGELIQSKFRVGLARMTRIARDRMSLADLESVTPAQLIHVRPIVAVIQEFFSSSQLSQFMDQTNPLAELEHKRRLSAMGPGGLSRERAGFEVRDVHRSHYGRLCPITTPEGPNIGLVAHLASYARVNKFGFLETPYRRVEKFVKNNPSDLTGKKPQADVLDDKGRIIVSAGEKISAEIAKKIATEVKQEKIRIKPFVTDDIVYLDAFAEEQVIISPAVVSYDDDGYFTEERASVRVRTVPVMASTDDIDYVDVSPKQIISVTTSLIPFLEHDDANRALMGSNMQRQAVSCISPQAPIVGTGVEEKAAFDSGQVVICESSGVVSSVAQGKIVVLDDKGKKQEYLLKKFVRSNTSTCINQRAIVDRGERVLRGQVIADGAATDGGELALGQNLLVAFMSWEGGNYEDAILISSRLVEDDRYTSIHIEDFKIDVRDTKLGAEVVTRDIPNVGEDKLKDLDEDGVVRIGAQVRAGDILVGKITPKGETDLTAEEKLLRVIFGEKSRDVKDTSLTLPHGEYGKVVAIQEFSRDRGDKLPAGVIRSIQVSVAVLRKVSVGDKMAGRHGNKGVISRVIPVEDMPFLENGKVIDIILNPLGIVSRMNLGQVLETHLGLAAQTLGYKTASPALDGVSEEDIKKELKKAGYPESGKLKLYNGKTGETFEEPITVGYVYMMKLHHLVDDKMHARSTGPYSLITQQPLGGKAQFGGQRFGEMEVWALEGYGAAHTLQEMLTIKSDDVVGRSKTYEAIVKGEPIRKPNVPESFRVLVKELQSLGLEVELSGSKKEQDSMDEFNDTSANSEQEKEREYGQEEVKITLEEEVNSKDKKKEKIVTGK</sequence>
<evidence type="ECO:0000313" key="17">
    <source>
        <dbReference type="Proteomes" id="UP000177912"/>
    </source>
</evidence>
<dbReference type="Gene3D" id="2.40.50.150">
    <property type="match status" value="1"/>
</dbReference>
<dbReference type="NCBIfam" id="NF001616">
    <property type="entry name" value="PRK00405.1"/>
    <property type="match status" value="1"/>
</dbReference>
<evidence type="ECO:0000256" key="5">
    <source>
        <dbReference type="ARBA" id="ARBA00048552"/>
    </source>
</evidence>
<dbReference type="InterPro" id="IPR042107">
    <property type="entry name" value="DNA-dir_RNA_pol_bsu_ext_1_sf"/>
</dbReference>
<dbReference type="GO" id="GO:0000428">
    <property type="term" value="C:DNA-directed RNA polymerase complex"/>
    <property type="evidence" value="ECO:0007669"/>
    <property type="project" value="UniProtKB-KW"/>
</dbReference>
<reference evidence="16 17" key="1">
    <citation type="journal article" date="2016" name="Nat. Commun.">
        <title>Thousands of microbial genomes shed light on interconnected biogeochemical processes in an aquifer system.</title>
        <authorList>
            <person name="Anantharaman K."/>
            <person name="Brown C.T."/>
            <person name="Hug L.A."/>
            <person name="Sharon I."/>
            <person name="Castelle C.J."/>
            <person name="Probst A.J."/>
            <person name="Thomas B.C."/>
            <person name="Singh A."/>
            <person name="Wilkins M.J."/>
            <person name="Karaoz U."/>
            <person name="Brodie E.L."/>
            <person name="Williams K.H."/>
            <person name="Hubbard S.S."/>
            <person name="Banfield J.F."/>
        </authorList>
    </citation>
    <scope>NUCLEOTIDE SEQUENCE [LARGE SCALE GENOMIC DNA]</scope>
</reference>
<dbReference type="GO" id="GO:0006351">
    <property type="term" value="P:DNA-templated transcription"/>
    <property type="evidence" value="ECO:0007669"/>
    <property type="project" value="UniProtKB-UniRule"/>
</dbReference>
<dbReference type="GO" id="GO:0003899">
    <property type="term" value="F:DNA-directed RNA polymerase activity"/>
    <property type="evidence" value="ECO:0007669"/>
    <property type="project" value="UniProtKB-UniRule"/>
</dbReference>
<evidence type="ECO:0000259" key="11">
    <source>
        <dbReference type="Pfam" id="PF04560"/>
    </source>
</evidence>
<dbReference type="Gene3D" id="2.40.270.10">
    <property type="entry name" value="DNA-directed RNA polymerase, subunit 2, domain 6"/>
    <property type="match status" value="2"/>
</dbReference>
<keyword evidence="4 6" id="KW-0804">Transcription</keyword>
<protein>
    <recommendedName>
        <fullName evidence="6 8">DNA-directed RNA polymerase subunit beta</fullName>
        <shortName evidence="6">RNAP subunit beta</shortName>
        <ecNumber evidence="6 8">2.7.7.6</ecNumber>
    </recommendedName>
    <alternativeName>
        <fullName evidence="6">RNA polymerase subunit beta</fullName>
    </alternativeName>
    <alternativeName>
        <fullName evidence="6">Transcriptase subunit beta</fullName>
    </alternativeName>
</protein>
<dbReference type="Pfam" id="PF04563">
    <property type="entry name" value="RNA_pol_Rpb2_1"/>
    <property type="match status" value="1"/>
</dbReference>
<dbReference type="STRING" id="1817822.A2826_00370"/>